<evidence type="ECO:0000313" key="1">
    <source>
        <dbReference type="EMBL" id="EEF23358.1"/>
    </source>
</evidence>
<sequence length="255" mass="27611">MPRLPGHFLLERRESDQHGRADAGTRFAHDFVAGARGRGEAFRVEDLDIAAAVVDEPLLLQGAGGLRDAHAAHAQRVGEKFVSQVEFIGLEAVARDEQRACETRLQHVVAAADGDLDGLGQQRIRVAVQHALQGRIAGKFGAQAVGVDAARAAGTLHDGAHLRRVVAERDGGAQHSLAAHEAHFERHAAFGHGHQGDQAVVRKIDVADRVARLAQHGADVHLDLVERRQHPGQLLRRKRGQQQVGIVLGDHRWSS</sequence>
<dbReference type="Proteomes" id="UP000008311">
    <property type="component" value="Unassembled WGS sequence"/>
</dbReference>
<gene>
    <name evidence="1" type="ORF">RCOM_1985970</name>
</gene>
<dbReference type="EMBL" id="EQ986471">
    <property type="protein sequence ID" value="EEF23358.1"/>
    <property type="molecule type" value="Genomic_DNA"/>
</dbReference>
<keyword evidence="2" id="KW-1185">Reference proteome</keyword>
<dbReference type="eggNOG" id="ENOG502T2BR">
    <property type="taxonomic scope" value="Eukaryota"/>
</dbReference>
<dbReference type="AlphaFoldDB" id="B9TLA6"/>
<dbReference type="InParanoid" id="B9TLA6"/>
<protein>
    <submittedName>
        <fullName evidence="1">Uncharacterized protein</fullName>
    </submittedName>
</protein>
<organism evidence="1 2">
    <name type="scientific">Ricinus communis</name>
    <name type="common">Castor bean</name>
    <dbReference type="NCBI Taxonomy" id="3988"/>
    <lineage>
        <taxon>Eukaryota</taxon>
        <taxon>Viridiplantae</taxon>
        <taxon>Streptophyta</taxon>
        <taxon>Embryophyta</taxon>
        <taxon>Tracheophyta</taxon>
        <taxon>Spermatophyta</taxon>
        <taxon>Magnoliopsida</taxon>
        <taxon>eudicotyledons</taxon>
        <taxon>Gunneridae</taxon>
        <taxon>Pentapetalae</taxon>
        <taxon>rosids</taxon>
        <taxon>fabids</taxon>
        <taxon>Malpighiales</taxon>
        <taxon>Euphorbiaceae</taxon>
        <taxon>Acalyphoideae</taxon>
        <taxon>Acalypheae</taxon>
        <taxon>Ricinus</taxon>
    </lineage>
</organism>
<evidence type="ECO:0000313" key="2">
    <source>
        <dbReference type="Proteomes" id="UP000008311"/>
    </source>
</evidence>
<proteinExistence type="predicted"/>
<accession>B9TLA6</accession>
<name>B9TLA6_RICCO</name>
<reference evidence="2" key="1">
    <citation type="journal article" date="2010" name="Nat. Biotechnol.">
        <title>Draft genome sequence of the oilseed species Ricinus communis.</title>
        <authorList>
            <person name="Chan A.P."/>
            <person name="Crabtree J."/>
            <person name="Zhao Q."/>
            <person name="Lorenzi H."/>
            <person name="Orvis J."/>
            <person name="Puiu D."/>
            <person name="Melake-Berhan A."/>
            <person name="Jones K.M."/>
            <person name="Redman J."/>
            <person name="Chen G."/>
            <person name="Cahoon E.B."/>
            <person name="Gedil M."/>
            <person name="Stanke M."/>
            <person name="Haas B.J."/>
            <person name="Wortman J.R."/>
            <person name="Fraser-Liggett C.M."/>
            <person name="Ravel J."/>
            <person name="Rabinowicz P.D."/>
        </authorList>
    </citation>
    <scope>NUCLEOTIDE SEQUENCE [LARGE SCALE GENOMIC DNA]</scope>
    <source>
        <strain evidence="2">cv. Hale</strain>
    </source>
</reference>